<dbReference type="Gene3D" id="3.30.750.44">
    <property type="match status" value="1"/>
</dbReference>
<dbReference type="InterPro" id="IPR041489">
    <property type="entry name" value="PDZ_6"/>
</dbReference>
<gene>
    <name evidence="7" type="ORF">SAMN02745219_00570</name>
</gene>
<evidence type="ECO:0000256" key="4">
    <source>
        <dbReference type="ARBA" id="ARBA00022825"/>
    </source>
</evidence>
<dbReference type="CDD" id="cd07560">
    <property type="entry name" value="Peptidase_S41_CPP"/>
    <property type="match status" value="1"/>
</dbReference>
<dbReference type="Gene3D" id="2.30.42.10">
    <property type="match status" value="1"/>
</dbReference>
<keyword evidence="8" id="KW-1185">Reference proteome</keyword>
<dbReference type="GO" id="GO:0006508">
    <property type="term" value="P:proteolysis"/>
    <property type="evidence" value="ECO:0007669"/>
    <property type="project" value="UniProtKB-KW"/>
</dbReference>
<reference evidence="8" key="1">
    <citation type="submission" date="2016-11" db="EMBL/GenBank/DDBJ databases">
        <authorList>
            <person name="Varghese N."/>
            <person name="Submissions S."/>
        </authorList>
    </citation>
    <scope>NUCLEOTIDE SEQUENCE [LARGE SCALE GENOMIC DNA]</scope>
    <source>
        <strain evidence="8">DSM 16057</strain>
    </source>
</reference>
<evidence type="ECO:0000256" key="5">
    <source>
        <dbReference type="RuleBase" id="RU004404"/>
    </source>
</evidence>
<dbReference type="SMART" id="SM00228">
    <property type="entry name" value="PDZ"/>
    <property type="match status" value="1"/>
</dbReference>
<dbReference type="PROSITE" id="PS50106">
    <property type="entry name" value="PDZ"/>
    <property type="match status" value="1"/>
</dbReference>
<evidence type="ECO:0000313" key="7">
    <source>
        <dbReference type="EMBL" id="SHI55169.1"/>
    </source>
</evidence>
<sequence>MGMINYHRTGNRWIRWLAALSVVVFLVIVAFGGMLASNYKHLGTLLEVIHLVRTRYLEPVSATTLIDGAIRGLVKSLNDPYSVYLDPGEYARLQEQIRGSFGGLGILVSIKEEHLTVVRSYQGTPAYRAGIKQGDVIIRIDDRDARGMDLDTAVSMMRGPAGTKVKLTIARKGVPQPWDVNLVREEISVPTVEGKMIPGKGIGYISLTQFTEKTPEELGATISRLKKEGMRAVILDLRNNPGGELRSAVKVANYFIPRGPVVYIQYRSGREETYSSEGKNLNLPLVVLINRASASAAEILAGAVKDTRAGILVGEKTFGKGIVQTVFDLDNGAGLKLTTARYLTPSRHDIHKKGITPDVVVEQEPQAEVDLQLERAIEILVSKMARAA</sequence>
<protein>
    <submittedName>
        <fullName evidence="7">Carboxyl-terminal processing protease</fullName>
    </submittedName>
</protein>
<dbReference type="InterPro" id="IPR029045">
    <property type="entry name" value="ClpP/crotonase-like_dom_sf"/>
</dbReference>
<dbReference type="EMBL" id="FQZM01000006">
    <property type="protein sequence ID" value="SHI55169.1"/>
    <property type="molecule type" value="Genomic_DNA"/>
</dbReference>
<comment type="similarity">
    <text evidence="1 5">Belongs to the peptidase S41A family.</text>
</comment>
<dbReference type="InterPro" id="IPR036034">
    <property type="entry name" value="PDZ_sf"/>
</dbReference>
<dbReference type="Gene3D" id="3.90.226.10">
    <property type="entry name" value="2-enoyl-CoA Hydratase, Chain A, domain 1"/>
    <property type="match status" value="1"/>
</dbReference>
<evidence type="ECO:0000313" key="8">
    <source>
        <dbReference type="Proteomes" id="UP000184529"/>
    </source>
</evidence>
<evidence type="ECO:0000256" key="2">
    <source>
        <dbReference type="ARBA" id="ARBA00022670"/>
    </source>
</evidence>
<accession>A0A1M6C2D3</accession>
<dbReference type="InterPro" id="IPR001478">
    <property type="entry name" value="PDZ"/>
</dbReference>
<dbReference type="AlphaFoldDB" id="A0A1M6C2D3"/>
<dbReference type="PANTHER" id="PTHR32060">
    <property type="entry name" value="TAIL-SPECIFIC PROTEASE"/>
    <property type="match status" value="1"/>
</dbReference>
<dbReference type="GO" id="GO:0008236">
    <property type="term" value="F:serine-type peptidase activity"/>
    <property type="evidence" value="ECO:0007669"/>
    <property type="project" value="UniProtKB-KW"/>
</dbReference>
<evidence type="ECO:0000256" key="3">
    <source>
        <dbReference type="ARBA" id="ARBA00022801"/>
    </source>
</evidence>
<dbReference type="InterPro" id="IPR055210">
    <property type="entry name" value="CtpA/B_N"/>
</dbReference>
<dbReference type="Pfam" id="PF03572">
    <property type="entry name" value="Peptidase_S41"/>
    <property type="match status" value="1"/>
</dbReference>
<dbReference type="SMART" id="SM00245">
    <property type="entry name" value="TSPc"/>
    <property type="match status" value="1"/>
</dbReference>
<dbReference type="SUPFAM" id="SSF52096">
    <property type="entry name" value="ClpP/crotonase"/>
    <property type="match status" value="1"/>
</dbReference>
<dbReference type="InterPro" id="IPR004447">
    <property type="entry name" value="Peptidase_S41A"/>
</dbReference>
<dbReference type="InterPro" id="IPR005151">
    <property type="entry name" value="Tail-specific_protease"/>
</dbReference>
<keyword evidence="4 5" id="KW-0720">Serine protease</keyword>
<evidence type="ECO:0000259" key="6">
    <source>
        <dbReference type="PROSITE" id="PS50106"/>
    </source>
</evidence>
<dbReference type="Proteomes" id="UP000184529">
    <property type="component" value="Unassembled WGS sequence"/>
</dbReference>
<dbReference type="PANTHER" id="PTHR32060:SF30">
    <property type="entry name" value="CARBOXY-TERMINAL PROCESSING PROTEASE CTPA"/>
    <property type="match status" value="1"/>
</dbReference>
<proteinExistence type="inferred from homology"/>
<dbReference type="STRING" id="1121432.SAMN02745219_00570"/>
<dbReference type="Pfam" id="PF22694">
    <property type="entry name" value="CtpB_N-like"/>
    <property type="match status" value="1"/>
</dbReference>
<dbReference type="NCBIfam" id="TIGR00225">
    <property type="entry name" value="prc"/>
    <property type="match status" value="1"/>
</dbReference>
<keyword evidence="3 5" id="KW-0378">Hydrolase</keyword>
<name>A0A1M6C2D3_9FIRM</name>
<dbReference type="GO" id="GO:0004175">
    <property type="term" value="F:endopeptidase activity"/>
    <property type="evidence" value="ECO:0007669"/>
    <property type="project" value="TreeGrafter"/>
</dbReference>
<organism evidence="7 8">
    <name type="scientific">Desulfofundulus thermosubterraneus DSM 16057</name>
    <dbReference type="NCBI Taxonomy" id="1121432"/>
    <lineage>
        <taxon>Bacteria</taxon>
        <taxon>Bacillati</taxon>
        <taxon>Bacillota</taxon>
        <taxon>Clostridia</taxon>
        <taxon>Eubacteriales</taxon>
        <taxon>Peptococcaceae</taxon>
        <taxon>Desulfofundulus</taxon>
    </lineage>
</organism>
<dbReference type="CDD" id="cd06782">
    <property type="entry name" value="cpPDZ_CPP-like"/>
    <property type="match status" value="1"/>
</dbReference>
<dbReference type="SUPFAM" id="SSF50156">
    <property type="entry name" value="PDZ domain-like"/>
    <property type="match status" value="1"/>
</dbReference>
<dbReference type="GO" id="GO:0007165">
    <property type="term" value="P:signal transduction"/>
    <property type="evidence" value="ECO:0007669"/>
    <property type="project" value="TreeGrafter"/>
</dbReference>
<dbReference type="GO" id="GO:0030288">
    <property type="term" value="C:outer membrane-bounded periplasmic space"/>
    <property type="evidence" value="ECO:0007669"/>
    <property type="project" value="TreeGrafter"/>
</dbReference>
<dbReference type="Pfam" id="PF17820">
    <property type="entry name" value="PDZ_6"/>
    <property type="match status" value="1"/>
</dbReference>
<evidence type="ECO:0000256" key="1">
    <source>
        <dbReference type="ARBA" id="ARBA00009179"/>
    </source>
</evidence>
<feature type="domain" description="PDZ" evidence="6">
    <location>
        <begin position="90"/>
        <end position="158"/>
    </location>
</feature>
<dbReference type="FunFam" id="2.30.42.10:FF:000063">
    <property type="entry name" value="Peptidase, S41 family"/>
    <property type="match status" value="1"/>
</dbReference>
<keyword evidence="2 5" id="KW-0645">Protease</keyword>